<dbReference type="EMBL" id="JBBYHY010000001">
    <property type="protein sequence ID" value="MEL3952197.1"/>
    <property type="molecule type" value="Genomic_DNA"/>
</dbReference>
<comment type="function">
    <text evidence="4">Antitoxin component of a type II toxin-antitoxin (TA) system. Neutralizes the effect of toxin ParE.</text>
</comment>
<dbReference type="Gene3D" id="6.10.10.120">
    <property type="entry name" value="Antitoxin ParD1-like"/>
    <property type="match status" value="1"/>
</dbReference>
<evidence type="ECO:0000313" key="7">
    <source>
        <dbReference type="Proteomes" id="UP001455088"/>
    </source>
</evidence>
<evidence type="ECO:0000256" key="3">
    <source>
        <dbReference type="ARBA" id="ARBA00022649"/>
    </source>
</evidence>
<protein>
    <recommendedName>
        <fullName evidence="2">Antitoxin ParD</fullName>
    </recommendedName>
</protein>
<dbReference type="CDD" id="cd22231">
    <property type="entry name" value="RHH_NikR_HicB-like"/>
    <property type="match status" value="1"/>
</dbReference>
<sequence>MATMNISLTDPLKQFVDEEVSEGGYSSTSDYVRDLIRQRQRRKAEDLLRQLIADGLASGPAAPLEPGHFEQMRKRARARAGK</sequence>
<name>A0ABU9JH70_9GAMM</name>
<dbReference type="RefSeq" id="WP_070425705.1">
    <property type="nucleotide sequence ID" value="NZ_JBBYHY010000001.1"/>
</dbReference>
<evidence type="ECO:0000313" key="6">
    <source>
        <dbReference type="EMBL" id="MEL3952197.1"/>
    </source>
</evidence>
<dbReference type="InterPro" id="IPR038296">
    <property type="entry name" value="ParD_sf"/>
</dbReference>
<evidence type="ECO:0000256" key="1">
    <source>
        <dbReference type="ARBA" id="ARBA00008580"/>
    </source>
</evidence>
<dbReference type="NCBIfam" id="TIGR02606">
    <property type="entry name" value="antidote_CC2985"/>
    <property type="match status" value="1"/>
</dbReference>
<proteinExistence type="inferred from homology"/>
<dbReference type="PANTHER" id="PTHR36582">
    <property type="entry name" value="ANTITOXIN PARD"/>
    <property type="match status" value="1"/>
</dbReference>
<evidence type="ECO:0000256" key="2">
    <source>
        <dbReference type="ARBA" id="ARBA00017940"/>
    </source>
</evidence>
<dbReference type="InterPro" id="IPR022789">
    <property type="entry name" value="ParD"/>
</dbReference>
<accession>A0ABU9JH70</accession>
<dbReference type="PANTHER" id="PTHR36582:SF2">
    <property type="entry name" value="ANTITOXIN PARD"/>
    <property type="match status" value="1"/>
</dbReference>
<keyword evidence="3" id="KW-1277">Toxin-antitoxin system</keyword>
<evidence type="ECO:0000256" key="4">
    <source>
        <dbReference type="ARBA" id="ARBA00037106"/>
    </source>
</evidence>
<dbReference type="SUPFAM" id="SSF47598">
    <property type="entry name" value="Ribbon-helix-helix"/>
    <property type="match status" value="1"/>
</dbReference>
<comment type="similarity">
    <text evidence="1">Belongs to the ParD antitoxin family.</text>
</comment>
<feature type="region of interest" description="Disordered" evidence="5">
    <location>
        <begin position="57"/>
        <end position="82"/>
    </location>
</feature>
<gene>
    <name evidence="6" type="ORF">AAE039_01290</name>
</gene>
<organism evidence="6 7">
    <name type="scientific">Stenotrophomonas bentonitica</name>
    <dbReference type="NCBI Taxonomy" id="1450134"/>
    <lineage>
        <taxon>Bacteria</taxon>
        <taxon>Pseudomonadati</taxon>
        <taxon>Pseudomonadota</taxon>
        <taxon>Gammaproteobacteria</taxon>
        <taxon>Lysobacterales</taxon>
        <taxon>Lysobacteraceae</taxon>
        <taxon>Stenotrophomonas</taxon>
    </lineage>
</organism>
<dbReference type="InterPro" id="IPR010985">
    <property type="entry name" value="Ribbon_hlx_hlx"/>
</dbReference>
<dbReference type="Pfam" id="PF03693">
    <property type="entry name" value="ParD_antitoxin"/>
    <property type="match status" value="1"/>
</dbReference>
<reference evidence="6 7" key="1">
    <citation type="submission" date="2024-04" db="EMBL/GenBank/DDBJ databases">
        <title>Bacterial endophytes with biocontrol capabilities against important plant pathogens.</title>
        <authorList>
            <person name="Alayande K.A."/>
        </authorList>
    </citation>
    <scope>NUCLEOTIDE SEQUENCE [LARGE SCALE GENOMIC DNA]</scope>
    <source>
        <strain evidence="6 7">KV22</strain>
    </source>
</reference>
<comment type="caution">
    <text evidence="6">The sequence shown here is derived from an EMBL/GenBank/DDBJ whole genome shotgun (WGS) entry which is preliminary data.</text>
</comment>
<keyword evidence="7" id="KW-1185">Reference proteome</keyword>
<dbReference type="Proteomes" id="UP001455088">
    <property type="component" value="Unassembled WGS sequence"/>
</dbReference>
<evidence type="ECO:0000256" key="5">
    <source>
        <dbReference type="SAM" id="MobiDB-lite"/>
    </source>
</evidence>